<sequence length="32" mass="3927">MLLMTFLKFFLFIFIFYFSSQNSGMFDFWGTV</sequence>
<evidence type="ECO:0000313" key="1">
    <source>
        <dbReference type="EMBL" id="JAH58283.1"/>
    </source>
</evidence>
<organism evidence="1">
    <name type="scientific">Anguilla anguilla</name>
    <name type="common">European freshwater eel</name>
    <name type="synonym">Muraena anguilla</name>
    <dbReference type="NCBI Taxonomy" id="7936"/>
    <lineage>
        <taxon>Eukaryota</taxon>
        <taxon>Metazoa</taxon>
        <taxon>Chordata</taxon>
        <taxon>Craniata</taxon>
        <taxon>Vertebrata</taxon>
        <taxon>Euteleostomi</taxon>
        <taxon>Actinopterygii</taxon>
        <taxon>Neopterygii</taxon>
        <taxon>Teleostei</taxon>
        <taxon>Anguilliformes</taxon>
        <taxon>Anguillidae</taxon>
        <taxon>Anguilla</taxon>
    </lineage>
</organism>
<accession>A0A0E9TZZ6</accession>
<dbReference type="AlphaFoldDB" id="A0A0E9TZZ6"/>
<reference evidence="1" key="2">
    <citation type="journal article" date="2015" name="Fish Shellfish Immunol.">
        <title>Early steps in the European eel (Anguilla anguilla)-Vibrio vulnificus interaction in the gills: Role of the RtxA13 toxin.</title>
        <authorList>
            <person name="Callol A."/>
            <person name="Pajuelo D."/>
            <person name="Ebbesson L."/>
            <person name="Teles M."/>
            <person name="MacKenzie S."/>
            <person name="Amaro C."/>
        </authorList>
    </citation>
    <scope>NUCLEOTIDE SEQUENCE</scope>
</reference>
<protein>
    <submittedName>
        <fullName evidence="1">Uncharacterized protein</fullName>
    </submittedName>
</protein>
<name>A0A0E9TZZ6_ANGAN</name>
<reference evidence="1" key="1">
    <citation type="submission" date="2014-11" db="EMBL/GenBank/DDBJ databases">
        <authorList>
            <person name="Amaro Gonzalez C."/>
        </authorList>
    </citation>
    <scope>NUCLEOTIDE SEQUENCE</scope>
</reference>
<dbReference type="EMBL" id="GBXM01050294">
    <property type="protein sequence ID" value="JAH58283.1"/>
    <property type="molecule type" value="Transcribed_RNA"/>
</dbReference>
<proteinExistence type="predicted"/>